<organism evidence="4 5">
    <name type="scientific">Mycobacterium paraffinicum</name>
    <dbReference type="NCBI Taxonomy" id="53378"/>
    <lineage>
        <taxon>Bacteria</taxon>
        <taxon>Bacillati</taxon>
        <taxon>Actinomycetota</taxon>
        <taxon>Actinomycetes</taxon>
        <taxon>Mycobacteriales</taxon>
        <taxon>Mycobacteriaceae</taxon>
        <taxon>Mycobacterium</taxon>
    </lineage>
</organism>
<dbReference type="InterPro" id="IPR016181">
    <property type="entry name" value="Acyl_CoA_acyltransferase"/>
</dbReference>
<keyword evidence="1 4" id="KW-0808">Transferase</keyword>
<dbReference type="InterPro" id="IPR050832">
    <property type="entry name" value="Bact_Acetyltransf"/>
</dbReference>
<sequence>MLMIRTRGMTPADIEGCSRICYEAFRQIAVEHNFPPDLPTLEPAKELIASLQSHPGYLSVVAESDHRIVGSAFLDERSVIFSVGPVTVEPTVQDSGIGRTLMQVMLQRSAEENATGVRLVQAAYNNRSMSLYTDLGFKTREPLATIQGEPLSLRIKGFDVRDAEEADLDECNRICIAVHGHDRSGELRDALAQESAKVVQREGRITGYTTNVGFTGHSVGLTNQDLIALIANAEAFSFNGFLAPLRNVELLRWCFGHGLRIVYMLNLMTIGFYQEPDGAFLASIGY</sequence>
<dbReference type="STRING" id="53378.BRW65_08055"/>
<comment type="caution">
    <text evidence="4">The sequence shown here is derived from an EMBL/GenBank/DDBJ whole genome shotgun (WGS) entry which is preliminary data.</text>
</comment>
<evidence type="ECO:0000313" key="5">
    <source>
        <dbReference type="Proteomes" id="UP000186438"/>
    </source>
</evidence>
<protein>
    <submittedName>
        <fullName evidence="4">GNAT family N-acetyltransferase</fullName>
    </submittedName>
</protein>
<name>A0A1Q4HYB3_9MYCO</name>
<dbReference type="Pfam" id="PF00583">
    <property type="entry name" value="Acetyltransf_1"/>
    <property type="match status" value="1"/>
</dbReference>
<dbReference type="PROSITE" id="PS51186">
    <property type="entry name" value="GNAT"/>
    <property type="match status" value="1"/>
</dbReference>
<dbReference type="CDD" id="cd04301">
    <property type="entry name" value="NAT_SF"/>
    <property type="match status" value="1"/>
</dbReference>
<proteinExistence type="predicted"/>
<feature type="domain" description="N-acetyltransferase" evidence="3">
    <location>
        <begin position="4"/>
        <end position="156"/>
    </location>
</feature>
<evidence type="ECO:0000313" key="4">
    <source>
        <dbReference type="EMBL" id="OJZ74655.1"/>
    </source>
</evidence>
<dbReference type="Gene3D" id="3.40.630.30">
    <property type="match status" value="1"/>
</dbReference>
<dbReference type="EMBL" id="MPNT01000005">
    <property type="protein sequence ID" value="OJZ74655.1"/>
    <property type="molecule type" value="Genomic_DNA"/>
</dbReference>
<evidence type="ECO:0000259" key="3">
    <source>
        <dbReference type="PROSITE" id="PS51186"/>
    </source>
</evidence>
<accession>A0A1Q4HYB3</accession>
<evidence type="ECO:0000256" key="2">
    <source>
        <dbReference type="ARBA" id="ARBA00023315"/>
    </source>
</evidence>
<dbReference type="InterPro" id="IPR000182">
    <property type="entry name" value="GNAT_dom"/>
</dbReference>
<dbReference type="GO" id="GO:0016747">
    <property type="term" value="F:acyltransferase activity, transferring groups other than amino-acyl groups"/>
    <property type="evidence" value="ECO:0007669"/>
    <property type="project" value="InterPro"/>
</dbReference>
<dbReference type="AlphaFoldDB" id="A0A1Q4HYB3"/>
<dbReference type="PANTHER" id="PTHR43877">
    <property type="entry name" value="AMINOALKYLPHOSPHONATE N-ACETYLTRANSFERASE-RELATED-RELATED"/>
    <property type="match status" value="1"/>
</dbReference>
<keyword evidence="5" id="KW-1185">Reference proteome</keyword>
<reference evidence="4 5" key="1">
    <citation type="submission" date="2016-11" db="EMBL/GenBank/DDBJ databases">
        <title>Genome sequences of unsequenced Mycobacteria.</title>
        <authorList>
            <person name="Greninger A.L."/>
            <person name="Fang F."/>
            <person name="Jerome K.R."/>
        </authorList>
    </citation>
    <scope>NUCLEOTIDE SEQUENCE [LARGE SCALE GENOMIC DNA]</scope>
    <source>
        <strain evidence="4 5">M11</strain>
    </source>
</reference>
<dbReference type="SUPFAM" id="SSF55729">
    <property type="entry name" value="Acyl-CoA N-acyltransferases (Nat)"/>
    <property type="match status" value="1"/>
</dbReference>
<keyword evidence="2" id="KW-0012">Acyltransferase</keyword>
<dbReference type="Proteomes" id="UP000186438">
    <property type="component" value="Unassembled WGS sequence"/>
</dbReference>
<gene>
    <name evidence="4" type="ORF">BRW65_08055</name>
</gene>
<evidence type="ECO:0000256" key="1">
    <source>
        <dbReference type="ARBA" id="ARBA00022679"/>
    </source>
</evidence>